<evidence type="ECO:0000256" key="1">
    <source>
        <dbReference type="SAM" id="Phobius"/>
    </source>
</evidence>
<organism evidence="2 3">
    <name type="scientific">Sphingomonas abietis</name>
    <dbReference type="NCBI Taxonomy" id="3012344"/>
    <lineage>
        <taxon>Bacteria</taxon>
        <taxon>Pseudomonadati</taxon>
        <taxon>Pseudomonadota</taxon>
        <taxon>Alphaproteobacteria</taxon>
        <taxon>Sphingomonadales</taxon>
        <taxon>Sphingomonadaceae</taxon>
        <taxon>Sphingomonas</taxon>
    </lineage>
</organism>
<reference evidence="2 3" key="1">
    <citation type="submission" date="2022-12" db="EMBL/GenBank/DDBJ databases">
        <title>Sphingomonas abieness sp. nov., an endophytic bacterium isolated from Abies koreana.</title>
        <authorList>
            <person name="Jiang L."/>
            <person name="Lee J."/>
        </authorList>
    </citation>
    <scope>NUCLEOTIDE SEQUENCE [LARGE SCALE GENOMIC DNA]</scope>
    <source>
        <strain evidence="3">PAMB 00755</strain>
    </source>
</reference>
<sequence length="67" mass="7281">MGVIASVVAGIAALMIIAVVDLWSDRVLTRALLKLMGRIPPFRRNGSYRSQAAPEKYAALRRKRAGG</sequence>
<accession>A0ABY7NQ61</accession>
<dbReference type="EMBL" id="CP115174">
    <property type="protein sequence ID" value="WBO23681.1"/>
    <property type="molecule type" value="Genomic_DNA"/>
</dbReference>
<gene>
    <name evidence="2" type="ORF">PBT88_06050</name>
</gene>
<keyword evidence="3" id="KW-1185">Reference proteome</keyword>
<name>A0ABY7NQ61_9SPHN</name>
<proteinExistence type="predicted"/>
<feature type="transmembrane region" description="Helical" evidence="1">
    <location>
        <begin position="6"/>
        <end position="24"/>
    </location>
</feature>
<evidence type="ECO:0000313" key="3">
    <source>
        <dbReference type="Proteomes" id="UP001210865"/>
    </source>
</evidence>
<keyword evidence="1" id="KW-0472">Membrane</keyword>
<dbReference type="RefSeq" id="WP_270078312.1">
    <property type="nucleotide sequence ID" value="NZ_CP115174.1"/>
</dbReference>
<protein>
    <submittedName>
        <fullName evidence="2">Uncharacterized protein</fullName>
    </submittedName>
</protein>
<keyword evidence="1" id="KW-0812">Transmembrane</keyword>
<keyword evidence="1" id="KW-1133">Transmembrane helix</keyword>
<evidence type="ECO:0000313" key="2">
    <source>
        <dbReference type="EMBL" id="WBO23681.1"/>
    </source>
</evidence>
<dbReference type="Proteomes" id="UP001210865">
    <property type="component" value="Chromosome"/>
</dbReference>